<feature type="domain" description="Zinc-ribbon" evidence="2">
    <location>
        <begin position="3"/>
        <end position="24"/>
    </location>
</feature>
<dbReference type="InterPro" id="IPR026870">
    <property type="entry name" value="Zinc_ribbon_dom"/>
</dbReference>
<reference evidence="3 4" key="1">
    <citation type="submission" date="2019-05" db="EMBL/GenBank/DDBJ databases">
        <title>The metagenome of a microbial culture collection derived from dairy environment covers the genomic content of the human microbiome.</title>
        <authorList>
            <person name="Roder T."/>
            <person name="Wuthrich D."/>
            <person name="Sattari Z."/>
            <person name="Von Ah U."/>
            <person name="Bar C."/>
            <person name="Ronchi F."/>
            <person name="Macpherson A.J."/>
            <person name="Ganal-Vonarburg S.C."/>
            <person name="Bruggmann R."/>
            <person name="Vergeres G."/>
        </authorList>
    </citation>
    <scope>NUCLEOTIDE SEQUENCE [LARGE SCALE GENOMIC DNA]</scope>
    <source>
        <strain evidence="3 4">FAM 24235</strain>
    </source>
</reference>
<dbReference type="Proteomes" id="UP000307201">
    <property type="component" value="Unassembled WGS sequence"/>
</dbReference>
<evidence type="ECO:0000259" key="2">
    <source>
        <dbReference type="Pfam" id="PF13240"/>
    </source>
</evidence>
<name>A0A5R9BYT5_9LACT</name>
<feature type="transmembrane region" description="Helical" evidence="1">
    <location>
        <begin position="226"/>
        <end position="246"/>
    </location>
</feature>
<evidence type="ECO:0000313" key="3">
    <source>
        <dbReference type="EMBL" id="TLQ05894.1"/>
    </source>
</evidence>
<dbReference type="RefSeq" id="WP_138472857.1">
    <property type="nucleotide sequence ID" value="NZ_VBTE01000046.1"/>
</dbReference>
<feature type="transmembrane region" description="Helical" evidence="1">
    <location>
        <begin position="168"/>
        <end position="187"/>
    </location>
</feature>
<protein>
    <submittedName>
        <fullName evidence="3">Zinc-ribbon domain-containing protein</fullName>
    </submittedName>
</protein>
<proteinExistence type="predicted"/>
<keyword evidence="1" id="KW-1133">Transmembrane helix</keyword>
<feature type="transmembrane region" description="Helical" evidence="1">
    <location>
        <begin position="126"/>
        <end position="148"/>
    </location>
</feature>
<comment type="caution">
    <text evidence="3">The sequence shown here is derived from an EMBL/GenBank/DDBJ whole genome shotgun (WGS) entry which is preliminary data.</text>
</comment>
<dbReference type="AlphaFoldDB" id="A0A5R9BYT5"/>
<feature type="transmembrane region" description="Helical" evidence="1">
    <location>
        <begin position="194"/>
        <end position="214"/>
    </location>
</feature>
<evidence type="ECO:0000256" key="1">
    <source>
        <dbReference type="SAM" id="Phobius"/>
    </source>
</evidence>
<gene>
    <name evidence="3" type="ORF">FEZ48_11740</name>
</gene>
<evidence type="ECO:0000313" key="4">
    <source>
        <dbReference type="Proteomes" id="UP000307201"/>
    </source>
</evidence>
<sequence>MKKCNNCGAMMNEDAKFCTNCGAAFTETESNQNIDTSENSNSDANENQTSQMVQNVSNAVKSVEYDKVAKGYWKYFLMTLKNPSTSFTVTDKINGWIQFVLIAILNSLVSVSILTIMPTTESGIGLFFKLFFVQFIINVAGIGILFIFKNFVQKVSTPFNVVTSQYGGLLSINIILLLIVFISALISPIAMISIIMVGVVLVGIVNVIAFNMYLLNGKNNSKLDNFYVAVLANAVVLIIIAIITRIGMEMMIDQMLPYMFNQYMY</sequence>
<organism evidence="3 4">
    <name type="scientific">Marinilactibacillus psychrotolerans</name>
    <dbReference type="NCBI Taxonomy" id="191770"/>
    <lineage>
        <taxon>Bacteria</taxon>
        <taxon>Bacillati</taxon>
        <taxon>Bacillota</taxon>
        <taxon>Bacilli</taxon>
        <taxon>Lactobacillales</taxon>
        <taxon>Carnobacteriaceae</taxon>
        <taxon>Marinilactibacillus</taxon>
    </lineage>
</organism>
<feature type="transmembrane region" description="Helical" evidence="1">
    <location>
        <begin position="96"/>
        <end position="114"/>
    </location>
</feature>
<dbReference type="STRING" id="191770.SAMN04488013_11125"/>
<keyword evidence="1" id="KW-0472">Membrane</keyword>
<dbReference type="Pfam" id="PF13240">
    <property type="entry name" value="Zn_Ribbon_1"/>
    <property type="match status" value="1"/>
</dbReference>
<keyword evidence="1" id="KW-0812">Transmembrane</keyword>
<accession>A0A5R9BYT5</accession>
<dbReference type="OrthoDB" id="2166831at2"/>
<dbReference type="EMBL" id="VBTE01000046">
    <property type="protein sequence ID" value="TLQ05894.1"/>
    <property type="molecule type" value="Genomic_DNA"/>
</dbReference>